<gene>
    <name evidence="1" type="ORF">KW502_07880</name>
</gene>
<evidence type="ECO:0000313" key="2">
    <source>
        <dbReference type="Proteomes" id="UP000719267"/>
    </source>
</evidence>
<dbReference type="RefSeq" id="WP_219040005.1">
    <property type="nucleotide sequence ID" value="NZ_JAHWDF010000007.1"/>
</dbReference>
<proteinExistence type="predicted"/>
<dbReference type="Proteomes" id="UP000719267">
    <property type="component" value="Unassembled WGS sequence"/>
</dbReference>
<protein>
    <submittedName>
        <fullName evidence="1">Peptidyl-prolyl cis-trans isomerase</fullName>
    </submittedName>
</protein>
<name>A0ABS6W1T5_9FLAO</name>
<evidence type="ECO:0000313" key="1">
    <source>
        <dbReference type="EMBL" id="MBW2961714.1"/>
    </source>
</evidence>
<keyword evidence="1" id="KW-0413">Isomerase</keyword>
<keyword evidence="2" id="KW-1185">Reference proteome</keyword>
<dbReference type="EMBL" id="JAHWDF010000007">
    <property type="protein sequence ID" value="MBW2961714.1"/>
    <property type="molecule type" value="Genomic_DNA"/>
</dbReference>
<dbReference type="GO" id="GO:0016853">
    <property type="term" value="F:isomerase activity"/>
    <property type="evidence" value="ECO:0007669"/>
    <property type="project" value="UniProtKB-KW"/>
</dbReference>
<organism evidence="1 2">
    <name type="scientific">Mesonia aestuariivivens</name>
    <dbReference type="NCBI Taxonomy" id="2796128"/>
    <lineage>
        <taxon>Bacteria</taxon>
        <taxon>Pseudomonadati</taxon>
        <taxon>Bacteroidota</taxon>
        <taxon>Flavobacteriia</taxon>
        <taxon>Flavobacteriales</taxon>
        <taxon>Flavobacteriaceae</taxon>
        <taxon>Mesonia</taxon>
    </lineage>
</organism>
<accession>A0ABS6W1T5</accession>
<sequence>MSKFFNYIVALFALLFCLSCSYFQTKEKKEVLARVNQTFLYKEDLVQFLPKDITSEDSALYVTNYIKNWATEQLLLDQAIINLPNSKLQEFDKLVKDYRTELYTESYKDLILSKKIDTLIKEETLVNYFEENRKNFKLNDDLVKYRYIYLNAKFPKLDVIKKQFIRFNKEDRKKLERQSLKFKSYSFNDSIWVSERNFYQKLEILDQENSEEFLKDNNFLQQADSLGVYLIKIEKVLFRNENAPFEYAKPTVKQILLNRRKIKLTKDFEKEITKDALKNNKFEIYN</sequence>
<comment type="caution">
    <text evidence="1">The sequence shown here is derived from an EMBL/GenBank/DDBJ whole genome shotgun (WGS) entry which is preliminary data.</text>
</comment>
<reference evidence="1 2" key="1">
    <citation type="submission" date="2021-07" db="EMBL/GenBank/DDBJ databases">
        <title>Mesonia aestuariivivens sp. nov., isolated from a tidal flat.</title>
        <authorList>
            <person name="Kim Y.-O."/>
            <person name="Yoon J.-H."/>
        </authorList>
    </citation>
    <scope>NUCLEOTIDE SEQUENCE [LARGE SCALE GENOMIC DNA]</scope>
    <source>
        <strain evidence="1 2">JHPTF-M18</strain>
    </source>
</reference>